<sequence length="151" mass="16381">MANFAYTRGKREIALGDVHLDTDDIRLIPVMTNTTADTEKDKATISAFTTLDEFDGGAAYPKAFASRDALASEAVNEDTANDRAEFDATDYVFSALEAGTRAIQGIIVYQHKTNDADSVPLFWIEDGGFPFTANGSDLTMQWNAEGIAQVS</sequence>
<evidence type="ECO:0000313" key="1">
    <source>
        <dbReference type="EMBL" id="KKN62506.1"/>
    </source>
</evidence>
<proteinExistence type="predicted"/>
<dbReference type="AlphaFoldDB" id="A0A0F9UMN9"/>
<accession>A0A0F9UMN9</accession>
<dbReference type="EMBL" id="LAZR01000622">
    <property type="protein sequence ID" value="KKN62506.1"/>
    <property type="molecule type" value="Genomic_DNA"/>
</dbReference>
<organism evidence="1">
    <name type="scientific">marine sediment metagenome</name>
    <dbReference type="NCBI Taxonomy" id="412755"/>
    <lineage>
        <taxon>unclassified sequences</taxon>
        <taxon>metagenomes</taxon>
        <taxon>ecological metagenomes</taxon>
    </lineage>
</organism>
<reference evidence="1" key="1">
    <citation type="journal article" date="2015" name="Nature">
        <title>Complex archaea that bridge the gap between prokaryotes and eukaryotes.</title>
        <authorList>
            <person name="Spang A."/>
            <person name="Saw J.H."/>
            <person name="Jorgensen S.L."/>
            <person name="Zaremba-Niedzwiedzka K."/>
            <person name="Martijn J."/>
            <person name="Lind A.E."/>
            <person name="van Eijk R."/>
            <person name="Schleper C."/>
            <person name="Guy L."/>
            <person name="Ettema T.J."/>
        </authorList>
    </citation>
    <scope>NUCLEOTIDE SEQUENCE</scope>
</reference>
<name>A0A0F9UMN9_9ZZZZ</name>
<protein>
    <submittedName>
        <fullName evidence="1">Uncharacterized protein</fullName>
    </submittedName>
</protein>
<comment type="caution">
    <text evidence="1">The sequence shown here is derived from an EMBL/GenBank/DDBJ whole genome shotgun (WGS) entry which is preliminary data.</text>
</comment>
<gene>
    <name evidence="1" type="ORF">LCGC14_0511220</name>
</gene>